<name>A0A346CLJ0_9GAMM</name>
<organism evidence="2">
    <name type="scientific">Providencia alcalifaciens</name>
    <dbReference type="NCBI Taxonomy" id="126385"/>
    <lineage>
        <taxon>Bacteria</taxon>
        <taxon>Pseudomonadati</taxon>
        <taxon>Pseudomonadota</taxon>
        <taxon>Gammaproteobacteria</taxon>
        <taxon>Enterobacterales</taxon>
        <taxon>Morganellaceae</taxon>
        <taxon>Providencia</taxon>
    </lineage>
</organism>
<keyword evidence="2" id="KW-0808">Transferase</keyword>
<gene>
    <name evidence="2" type="primary">gt3</name>
</gene>
<dbReference type="AlphaFoldDB" id="A0A346CLJ0"/>
<accession>A0A346CLJ0</accession>
<evidence type="ECO:0000259" key="1">
    <source>
        <dbReference type="Pfam" id="PF00535"/>
    </source>
</evidence>
<dbReference type="Gene3D" id="3.90.550.10">
    <property type="entry name" value="Spore Coat Polysaccharide Biosynthesis Protein SpsA, Chain A"/>
    <property type="match status" value="1"/>
</dbReference>
<dbReference type="EMBL" id="MH444268">
    <property type="protein sequence ID" value="AXL96464.1"/>
    <property type="molecule type" value="Genomic_DNA"/>
</dbReference>
<dbReference type="PANTHER" id="PTHR22916:SF67">
    <property type="entry name" value="COLANIC ACID BIOSYNTHESIS GLYCOSYL TRANSFERASE WCAE-RELATED"/>
    <property type="match status" value="1"/>
</dbReference>
<proteinExistence type="predicted"/>
<dbReference type="Pfam" id="PF00535">
    <property type="entry name" value="Glycos_transf_2"/>
    <property type="match status" value="1"/>
</dbReference>
<sequence length="260" mass="30330">MFSIVTINYNNHDGLKNTFDSMKSQTISKELYEFIVIDGNSTDSSKKLISDNSEYIDKVIIENDNGIFDAMNKGISLADKKYIFFLNSGDQFDNPSVLTDMYAIIKSNPNRNLYKGRVNTFIDGTFLREAELCPWVCHQAVFLKTELSKKYLFDTNLKIFGDLDLWYRLKADGLYSIFETNILICNMEMDGVGNSPLFIRKRIQDKIIFNNKHNLSTRLYIDRIIQYTSYIFFKLFGKKAYHKYYIGSLIYVRKKIHSSI</sequence>
<reference evidence="2" key="1">
    <citation type="submission" date="2018-06" db="EMBL/GenBank/DDBJ databases">
        <title>Development of a Molecular Serotyping Scheme and a Multiplexed Luminex-Based Array for Providencia.</title>
        <authorList>
            <person name="Du Y."/>
            <person name="Liu B."/>
        </authorList>
    </citation>
    <scope>NUCLEOTIDE SEQUENCE</scope>
</reference>
<dbReference type="InterPro" id="IPR029044">
    <property type="entry name" value="Nucleotide-diphossugar_trans"/>
</dbReference>
<dbReference type="SUPFAM" id="SSF53448">
    <property type="entry name" value="Nucleotide-diphospho-sugar transferases"/>
    <property type="match status" value="1"/>
</dbReference>
<dbReference type="PANTHER" id="PTHR22916">
    <property type="entry name" value="GLYCOSYLTRANSFERASE"/>
    <property type="match status" value="1"/>
</dbReference>
<dbReference type="InterPro" id="IPR001173">
    <property type="entry name" value="Glyco_trans_2-like"/>
</dbReference>
<protein>
    <submittedName>
        <fullName evidence="2">Glycosyl transferase family 2</fullName>
    </submittedName>
</protein>
<evidence type="ECO:0000313" key="2">
    <source>
        <dbReference type="EMBL" id="AXL96464.1"/>
    </source>
</evidence>
<dbReference type="GO" id="GO:0016758">
    <property type="term" value="F:hexosyltransferase activity"/>
    <property type="evidence" value="ECO:0007669"/>
    <property type="project" value="UniProtKB-ARBA"/>
</dbReference>
<feature type="domain" description="Glycosyltransferase 2-like" evidence="1">
    <location>
        <begin position="3"/>
        <end position="132"/>
    </location>
</feature>